<dbReference type="EC" id="3.4.15.6" evidence="4"/>
<evidence type="ECO:0000256" key="6">
    <source>
        <dbReference type="ARBA" id="ARBA00022670"/>
    </source>
</evidence>
<evidence type="ECO:0000256" key="9">
    <source>
        <dbReference type="PIRSR" id="PIRSR032067-1"/>
    </source>
</evidence>
<evidence type="ECO:0000256" key="4">
    <source>
        <dbReference type="ARBA" id="ARBA00013115"/>
    </source>
</evidence>
<dbReference type="NCBIfam" id="TIGR02069">
    <property type="entry name" value="cyanophycinase"/>
    <property type="match status" value="1"/>
</dbReference>
<dbReference type="PIRSF" id="PIRSF032067">
    <property type="entry name" value="Cyanophycinase"/>
    <property type="match status" value="1"/>
</dbReference>
<proteinExistence type="inferred from homology"/>
<dbReference type="InterPro" id="IPR029062">
    <property type="entry name" value="Class_I_gatase-like"/>
</dbReference>
<dbReference type="SUPFAM" id="SSF52317">
    <property type="entry name" value="Class I glutamine amidotransferase-like"/>
    <property type="match status" value="1"/>
</dbReference>
<name>A0A246J4R4_9BURK</name>
<comment type="caution">
    <text evidence="10">The sequence shown here is derived from an EMBL/GenBank/DDBJ whole genome shotgun (WGS) entry which is preliminary data.</text>
</comment>
<feature type="active site" description="Charge relay system" evidence="9">
    <location>
        <position position="181"/>
    </location>
</feature>
<reference evidence="10 11" key="1">
    <citation type="journal article" date="2008" name="Int. J. Syst. Evol. Microbiol.">
        <title>Description of Roseateles aquatilis sp. nov. and Roseateles terrae sp. nov., in the class Betaproteobacteria, and emended description of the genus Roseateles.</title>
        <authorList>
            <person name="Gomila M."/>
            <person name="Bowien B."/>
            <person name="Falsen E."/>
            <person name="Moore E.R."/>
            <person name="Lalucat J."/>
        </authorList>
    </citation>
    <scope>NUCLEOTIDE SEQUENCE [LARGE SCALE GENOMIC DNA]</scope>
    <source>
        <strain evidence="10 11">CCUG 48205</strain>
    </source>
</reference>
<dbReference type="GO" id="GO:0006508">
    <property type="term" value="P:proteolysis"/>
    <property type="evidence" value="ECO:0007669"/>
    <property type="project" value="UniProtKB-KW"/>
</dbReference>
<dbReference type="PANTHER" id="PTHR36175">
    <property type="entry name" value="CYANOPHYCINASE"/>
    <property type="match status" value="1"/>
</dbReference>
<dbReference type="OrthoDB" id="9799980at2"/>
<dbReference type="AlphaFoldDB" id="A0A246J4R4"/>
<accession>A0A246J4R4</accession>
<keyword evidence="11" id="KW-1185">Reference proteome</keyword>
<feature type="active site" description="Charge relay system" evidence="9">
    <location>
        <position position="138"/>
    </location>
</feature>
<dbReference type="InterPro" id="IPR011811">
    <property type="entry name" value="Peptidase_S51_cyanophycinase"/>
</dbReference>
<comment type="catalytic activity">
    <reaction evidence="1">
        <text>[L-4-(L-arginin-2-N-yl)aspartate](n) + H2O = [L-4-(L-arginin-2-N-yl)aspartate](n-1) + L-4-(L-arginin-2-N-yl)aspartate</text>
        <dbReference type="Rhea" id="RHEA:12845"/>
        <dbReference type="Rhea" id="RHEA-COMP:13728"/>
        <dbReference type="Rhea" id="RHEA-COMP:13734"/>
        <dbReference type="ChEBI" id="CHEBI:15377"/>
        <dbReference type="ChEBI" id="CHEBI:137986"/>
        <dbReference type="ChEBI" id="CHEBI:137991"/>
        <dbReference type="EC" id="3.4.15.6"/>
    </reaction>
</comment>
<keyword evidence="6" id="KW-0645">Protease</keyword>
<dbReference type="CDD" id="cd03145">
    <property type="entry name" value="GAT1_cyanophycinase"/>
    <property type="match status" value="1"/>
</dbReference>
<evidence type="ECO:0000313" key="11">
    <source>
        <dbReference type="Proteomes" id="UP000197468"/>
    </source>
</evidence>
<evidence type="ECO:0000256" key="5">
    <source>
        <dbReference type="ARBA" id="ARBA00015719"/>
    </source>
</evidence>
<keyword evidence="8" id="KW-0720">Serine protease</keyword>
<dbReference type="PANTHER" id="PTHR36175:SF1">
    <property type="entry name" value="CYANOPHYCINASE"/>
    <property type="match status" value="1"/>
</dbReference>
<evidence type="ECO:0000256" key="1">
    <source>
        <dbReference type="ARBA" id="ARBA00001092"/>
    </source>
</evidence>
<evidence type="ECO:0000256" key="8">
    <source>
        <dbReference type="ARBA" id="ARBA00022825"/>
    </source>
</evidence>
<dbReference type="InterPro" id="IPR005320">
    <property type="entry name" value="Peptidase_S51"/>
</dbReference>
<dbReference type="RefSeq" id="WP_088386369.1">
    <property type="nucleotide sequence ID" value="NZ_NIOF01000009.1"/>
</dbReference>
<comment type="function">
    <text evidence="2">Exopeptidase that catalyzes the hydrolytic cleavage of multi-L-arginyl-poly-L-aspartic acid (cyanophycin; a water-insoluble reserve polymer) into aspartate-arginine dipeptides.</text>
</comment>
<evidence type="ECO:0000256" key="2">
    <source>
        <dbReference type="ARBA" id="ARBA00002039"/>
    </source>
</evidence>
<comment type="similarity">
    <text evidence="3">Belongs to the peptidase S51 family.</text>
</comment>
<gene>
    <name evidence="10" type="ORF">CDN99_18510</name>
</gene>
<organism evidence="10 11">
    <name type="scientific">Roseateles aquatilis</name>
    <dbReference type="NCBI Taxonomy" id="431061"/>
    <lineage>
        <taxon>Bacteria</taxon>
        <taxon>Pseudomonadati</taxon>
        <taxon>Pseudomonadota</taxon>
        <taxon>Betaproteobacteria</taxon>
        <taxon>Burkholderiales</taxon>
        <taxon>Sphaerotilaceae</taxon>
        <taxon>Roseateles</taxon>
    </lineage>
</organism>
<dbReference type="Gene3D" id="3.40.50.880">
    <property type="match status" value="1"/>
</dbReference>
<protein>
    <recommendedName>
        <fullName evidence="5">Cyanophycinase</fullName>
        <ecNumber evidence="4">3.4.15.6</ecNumber>
    </recommendedName>
</protein>
<evidence type="ECO:0000256" key="3">
    <source>
        <dbReference type="ARBA" id="ARBA00006534"/>
    </source>
</evidence>
<dbReference type="Pfam" id="PF03575">
    <property type="entry name" value="Peptidase_S51"/>
    <property type="match status" value="1"/>
</dbReference>
<dbReference type="GO" id="GO:0008241">
    <property type="term" value="F:peptidyl-dipeptidase activity"/>
    <property type="evidence" value="ECO:0007669"/>
    <property type="project" value="UniProtKB-EC"/>
</dbReference>
<evidence type="ECO:0000313" key="10">
    <source>
        <dbReference type="EMBL" id="OWQ87587.1"/>
    </source>
</evidence>
<dbReference type="EMBL" id="NIOF01000009">
    <property type="protein sequence ID" value="OWQ87587.1"/>
    <property type="molecule type" value="Genomic_DNA"/>
</dbReference>
<keyword evidence="7" id="KW-0378">Hydrolase</keyword>
<feature type="active site" description="Charge relay system" evidence="9">
    <location>
        <position position="208"/>
    </location>
</feature>
<evidence type="ECO:0000256" key="7">
    <source>
        <dbReference type="ARBA" id="ARBA00022801"/>
    </source>
</evidence>
<dbReference type="Proteomes" id="UP000197468">
    <property type="component" value="Unassembled WGS sequence"/>
</dbReference>
<sequence>MRSPTHFPLPAPLALIGGNEDRLDRREVLRALVAELHVGGASPPDIAVLSTASGEPELLWSYYEPAFRELGARPHWLDVRDREAAADPATLDRVRGARLLFMTGGDQERLVEVVGGTPLHALIRERHAGGELLIAGTSAGASALGTHMPVGDLDDQFAGPDDAYPLHPGLDLLPRLVIDQHFAQRKRHARLLHLVTLDPRRIGVGIDEDTMLLLRPGEGLRVVGAGAVTVIDGTRMSDRRGPASAAGDVVALENVGFYLLPAGTSLDLDNARSPVAPHLRRVLETLVSPPTLGNA</sequence>
<dbReference type="GO" id="GO:0008236">
    <property type="term" value="F:serine-type peptidase activity"/>
    <property type="evidence" value="ECO:0007669"/>
    <property type="project" value="UniProtKB-KW"/>
</dbReference>